<evidence type="ECO:0000256" key="1">
    <source>
        <dbReference type="ARBA" id="ARBA00004141"/>
    </source>
</evidence>
<evidence type="ECO:0000313" key="7">
    <source>
        <dbReference type="EMBL" id="RWU27029.1"/>
    </source>
</evidence>
<dbReference type="GO" id="GO:0016020">
    <property type="term" value="C:membrane"/>
    <property type="evidence" value="ECO:0007669"/>
    <property type="project" value="UniProtKB-SubCell"/>
</dbReference>
<accession>A0A444A015</accession>
<feature type="transmembrane region" description="Helical" evidence="5">
    <location>
        <begin position="336"/>
        <end position="355"/>
    </location>
</feature>
<proteinExistence type="predicted"/>
<feature type="transmembrane region" description="Helical" evidence="5">
    <location>
        <begin position="7"/>
        <end position="25"/>
    </location>
</feature>
<gene>
    <name evidence="7" type="ORF">DM813_01115</name>
</gene>
<comment type="subcellular location">
    <subcellularLocation>
        <location evidence="1">Membrane</location>
        <topology evidence="1">Multi-pass membrane protein</topology>
    </subcellularLocation>
</comment>
<keyword evidence="3 5" id="KW-1133">Transmembrane helix</keyword>
<dbReference type="OrthoDB" id="1013669at2"/>
<feature type="transmembrane region" description="Helical" evidence="5">
    <location>
        <begin position="31"/>
        <end position="51"/>
    </location>
</feature>
<feature type="transmembrane region" description="Helical" evidence="5">
    <location>
        <begin position="152"/>
        <end position="175"/>
    </location>
</feature>
<sequence length="391" mass="43738">MMYAKRWAQTWLAIGFVWFLVAIALAPSNKLYQQGLVLFLWVPTLILAWSARTVVADIWNTQRALSVAILLLLAWSVMSLSWTGADDLGRELKRVLYIATFLLFFPILASIGFSRLIQLLQWGAVGLGAAALLSIVQFYGVQGNSWTTRLYGIGQISHPILGAYVIAAAIVWMLHWQPQQRWFQAVWAVSLLCLGAFIVLCQSRGAALGLLISIVAMPLWCRDRRSCWFAAAAIAMAALAFWMVHSLIMLRGTSYRPEIFQASLQMIAEHPWTGLGIGSFYRVTAVGQVFEHTHNMFTHIALELGIPGMLLWIGVWLCALREIWRARATHYGKGLMGLWLFATLAMQFDAASLTATPRAEWFISWLPVGLALTLVWMHARRPGCDKISGSI</sequence>
<evidence type="ECO:0000313" key="8">
    <source>
        <dbReference type="Proteomes" id="UP000288983"/>
    </source>
</evidence>
<dbReference type="Pfam" id="PF04932">
    <property type="entry name" value="Wzy_C"/>
    <property type="match status" value="1"/>
</dbReference>
<dbReference type="AlphaFoldDB" id="A0A444A015"/>
<reference evidence="7 8" key="1">
    <citation type="submission" date="2018-06" db="EMBL/GenBank/DDBJ databases">
        <title>Bacteria isolated from soil of Wuhan.</title>
        <authorList>
            <person name="Wei X."/>
            <person name="Chunhua H."/>
        </authorList>
    </citation>
    <scope>NUCLEOTIDE SEQUENCE [LARGE SCALE GENOMIC DNA]</scope>
    <source>
        <strain evidence="8">xwS2</strain>
    </source>
</reference>
<evidence type="ECO:0000256" key="2">
    <source>
        <dbReference type="ARBA" id="ARBA00022692"/>
    </source>
</evidence>
<dbReference type="PANTHER" id="PTHR37422:SF13">
    <property type="entry name" value="LIPOPOLYSACCHARIDE BIOSYNTHESIS PROTEIN PA4999-RELATED"/>
    <property type="match status" value="1"/>
</dbReference>
<feature type="transmembrane region" description="Helical" evidence="5">
    <location>
        <begin position="182"/>
        <end position="199"/>
    </location>
</feature>
<keyword evidence="2 5" id="KW-0812">Transmembrane</keyword>
<dbReference type="Proteomes" id="UP000288983">
    <property type="component" value="Unassembled WGS sequence"/>
</dbReference>
<feature type="transmembrane region" description="Helical" evidence="5">
    <location>
        <begin position="205"/>
        <end position="221"/>
    </location>
</feature>
<feature type="transmembrane region" description="Helical" evidence="5">
    <location>
        <begin position="304"/>
        <end position="324"/>
    </location>
</feature>
<feature type="transmembrane region" description="Helical" evidence="5">
    <location>
        <begin position="63"/>
        <end position="83"/>
    </location>
</feature>
<evidence type="ECO:0000259" key="6">
    <source>
        <dbReference type="Pfam" id="PF04932"/>
    </source>
</evidence>
<feature type="transmembrane region" description="Helical" evidence="5">
    <location>
        <begin position="228"/>
        <end position="248"/>
    </location>
</feature>
<dbReference type="RefSeq" id="WP_128321585.1">
    <property type="nucleotide sequence ID" value="NZ_QJRG01000033.1"/>
</dbReference>
<keyword evidence="4 5" id="KW-0472">Membrane</keyword>
<dbReference type="EMBL" id="QJRG01000033">
    <property type="protein sequence ID" value="RWU27029.1"/>
    <property type="molecule type" value="Genomic_DNA"/>
</dbReference>
<evidence type="ECO:0000256" key="3">
    <source>
        <dbReference type="ARBA" id="ARBA00022989"/>
    </source>
</evidence>
<dbReference type="InterPro" id="IPR051533">
    <property type="entry name" value="WaaL-like"/>
</dbReference>
<feature type="transmembrane region" description="Helical" evidence="5">
    <location>
        <begin position="120"/>
        <end position="140"/>
    </location>
</feature>
<evidence type="ECO:0000256" key="4">
    <source>
        <dbReference type="ARBA" id="ARBA00023136"/>
    </source>
</evidence>
<feature type="transmembrane region" description="Helical" evidence="5">
    <location>
        <begin position="361"/>
        <end position="379"/>
    </location>
</feature>
<feature type="domain" description="O-antigen ligase-related" evidence="6">
    <location>
        <begin position="190"/>
        <end position="313"/>
    </location>
</feature>
<feature type="transmembrane region" description="Helical" evidence="5">
    <location>
        <begin position="95"/>
        <end position="113"/>
    </location>
</feature>
<protein>
    <submittedName>
        <fullName evidence="7">Polymerase</fullName>
    </submittedName>
</protein>
<comment type="caution">
    <text evidence="7">The sequence shown here is derived from an EMBL/GenBank/DDBJ whole genome shotgun (WGS) entry which is preliminary data.</text>
</comment>
<dbReference type="InterPro" id="IPR007016">
    <property type="entry name" value="O-antigen_ligase-rel_domated"/>
</dbReference>
<organism evidence="7 8">
    <name type="scientific">Pseudomonas alkylphenolica</name>
    <dbReference type="NCBI Taxonomy" id="237609"/>
    <lineage>
        <taxon>Bacteria</taxon>
        <taxon>Pseudomonadati</taxon>
        <taxon>Pseudomonadota</taxon>
        <taxon>Gammaproteobacteria</taxon>
        <taxon>Pseudomonadales</taxon>
        <taxon>Pseudomonadaceae</taxon>
        <taxon>Pseudomonas</taxon>
    </lineage>
</organism>
<name>A0A444A015_9PSED</name>
<evidence type="ECO:0000256" key="5">
    <source>
        <dbReference type="SAM" id="Phobius"/>
    </source>
</evidence>
<dbReference type="PANTHER" id="PTHR37422">
    <property type="entry name" value="TEICHURONIC ACID BIOSYNTHESIS PROTEIN TUAE"/>
    <property type="match status" value="1"/>
</dbReference>